<keyword evidence="1" id="KW-0812">Transmembrane</keyword>
<protein>
    <submittedName>
        <fullName evidence="2">Uncharacterized protein</fullName>
    </submittedName>
</protein>
<dbReference type="AlphaFoldDB" id="A0A645EV32"/>
<organism evidence="2">
    <name type="scientific">bioreactor metagenome</name>
    <dbReference type="NCBI Taxonomy" id="1076179"/>
    <lineage>
        <taxon>unclassified sequences</taxon>
        <taxon>metagenomes</taxon>
        <taxon>ecological metagenomes</taxon>
    </lineage>
</organism>
<sequence length="204" mass="22414">MFGIIKHFGLLEQYGNPIFLIGQSRNHLIFAGLGALDRRQTHFLISFNPGIHLGFGCRIDVDGFPAKGNCVFEIVDIGLFVRLERGFLGQIIIGLGDLLLGLLQFILEVIAVLLQTVKNISRLGIIQSRILIRPLDEELVRLVDKRVGRSFLLLPVHAVGIDRTVDVAPDAGVGSGRCHAGPAGHRQHQAFGNSQIHNSLMLLF</sequence>
<keyword evidence="1" id="KW-1133">Transmembrane helix</keyword>
<reference evidence="2" key="1">
    <citation type="submission" date="2019-08" db="EMBL/GenBank/DDBJ databases">
        <authorList>
            <person name="Kucharzyk K."/>
            <person name="Murdoch R.W."/>
            <person name="Higgins S."/>
            <person name="Loffler F."/>
        </authorList>
    </citation>
    <scope>NUCLEOTIDE SEQUENCE</scope>
</reference>
<gene>
    <name evidence="2" type="ORF">SDC9_152309</name>
</gene>
<evidence type="ECO:0000313" key="2">
    <source>
        <dbReference type="EMBL" id="MPN05059.1"/>
    </source>
</evidence>
<dbReference type="EMBL" id="VSSQ01050962">
    <property type="protein sequence ID" value="MPN05059.1"/>
    <property type="molecule type" value="Genomic_DNA"/>
</dbReference>
<accession>A0A645EV32</accession>
<proteinExistence type="predicted"/>
<keyword evidence="1" id="KW-0472">Membrane</keyword>
<comment type="caution">
    <text evidence="2">The sequence shown here is derived from an EMBL/GenBank/DDBJ whole genome shotgun (WGS) entry which is preliminary data.</text>
</comment>
<feature type="transmembrane region" description="Helical" evidence="1">
    <location>
        <begin position="87"/>
        <end position="114"/>
    </location>
</feature>
<evidence type="ECO:0000256" key="1">
    <source>
        <dbReference type="SAM" id="Phobius"/>
    </source>
</evidence>
<name>A0A645EV32_9ZZZZ</name>